<dbReference type="InterPro" id="IPR014016">
    <property type="entry name" value="UvrD-like_ATP-bd"/>
</dbReference>
<dbReference type="EMBL" id="UOGD01000015">
    <property type="protein sequence ID" value="VAX15301.1"/>
    <property type="molecule type" value="Genomic_DNA"/>
</dbReference>
<dbReference type="InterPro" id="IPR013986">
    <property type="entry name" value="DExx_box_DNA_helicase_dom_sf"/>
</dbReference>
<organism evidence="12">
    <name type="scientific">hydrothermal vent metagenome</name>
    <dbReference type="NCBI Taxonomy" id="652676"/>
    <lineage>
        <taxon>unclassified sequences</taxon>
        <taxon>metagenomes</taxon>
        <taxon>ecological metagenomes</taxon>
    </lineage>
</organism>
<dbReference type="Pfam" id="PF00580">
    <property type="entry name" value="UvrD-helicase"/>
    <property type="match status" value="1"/>
</dbReference>
<feature type="domain" description="UvrD-like helicase C-terminal" evidence="11">
    <location>
        <begin position="316"/>
        <end position="579"/>
    </location>
</feature>
<dbReference type="GO" id="GO:0005524">
    <property type="term" value="F:ATP binding"/>
    <property type="evidence" value="ECO:0007669"/>
    <property type="project" value="UniProtKB-KW"/>
</dbReference>
<dbReference type="GO" id="GO:0016787">
    <property type="term" value="F:hydrolase activity"/>
    <property type="evidence" value="ECO:0007669"/>
    <property type="project" value="UniProtKB-KW"/>
</dbReference>
<dbReference type="PANTHER" id="PTHR11070">
    <property type="entry name" value="UVRD / RECB / PCRA DNA HELICASE FAMILY MEMBER"/>
    <property type="match status" value="1"/>
</dbReference>
<evidence type="ECO:0000259" key="10">
    <source>
        <dbReference type="PROSITE" id="PS51198"/>
    </source>
</evidence>
<keyword evidence="2" id="KW-0547">Nucleotide-binding</keyword>
<feature type="domain" description="UvrD-like helicase ATP-binding" evidence="10">
    <location>
        <begin position="31"/>
        <end position="315"/>
    </location>
</feature>
<comment type="catalytic activity">
    <reaction evidence="9">
        <text>ATP + H2O = ADP + phosphate + H(+)</text>
        <dbReference type="Rhea" id="RHEA:13065"/>
        <dbReference type="ChEBI" id="CHEBI:15377"/>
        <dbReference type="ChEBI" id="CHEBI:15378"/>
        <dbReference type="ChEBI" id="CHEBI:30616"/>
        <dbReference type="ChEBI" id="CHEBI:43474"/>
        <dbReference type="ChEBI" id="CHEBI:456216"/>
        <dbReference type="EC" id="5.6.2.4"/>
    </reaction>
</comment>
<evidence type="ECO:0000256" key="1">
    <source>
        <dbReference type="ARBA" id="ARBA00009922"/>
    </source>
</evidence>
<dbReference type="Gene3D" id="3.40.50.300">
    <property type="entry name" value="P-loop containing nucleotide triphosphate hydrolases"/>
    <property type="match status" value="2"/>
</dbReference>
<dbReference type="SUPFAM" id="SSF52540">
    <property type="entry name" value="P-loop containing nucleoside triphosphate hydrolases"/>
    <property type="match status" value="1"/>
</dbReference>
<evidence type="ECO:0000256" key="7">
    <source>
        <dbReference type="ARBA" id="ARBA00034617"/>
    </source>
</evidence>
<dbReference type="Pfam" id="PF13361">
    <property type="entry name" value="UvrD_C"/>
    <property type="match status" value="1"/>
</dbReference>
<dbReference type="GO" id="GO:0000725">
    <property type="term" value="P:recombinational repair"/>
    <property type="evidence" value="ECO:0007669"/>
    <property type="project" value="TreeGrafter"/>
</dbReference>
<evidence type="ECO:0000256" key="9">
    <source>
        <dbReference type="ARBA" id="ARBA00048988"/>
    </source>
</evidence>
<keyword evidence="6" id="KW-0413">Isomerase</keyword>
<comment type="similarity">
    <text evidence="1">Belongs to the helicase family. UvrD subfamily.</text>
</comment>
<keyword evidence="4 12" id="KW-0347">Helicase</keyword>
<dbReference type="EC" id="5.6.2.4" evidence="8"/>
<dbReference type="PROSITE" id="PS51217">
    <property type="entry name" value="UVRD_HELICASE_CTER"/>
    <property type="match status" value="1"/>
</dbReference>
<dbReference type="GO" id="GO:0003677">
    <property type="term" value="F:DNA binding"/>
    <property type="evidence" value="ECO:0007669"/>
    <property type="project" value="InterPro"/>
</dbReference>
<evidence type="ECO:0000256" key="6">
    <source>
        <dbReference type="ARBA" id="ARBA00023235"/>
    </source>
</evidence>
<evidence type="ECO:0000256" key="8">
    <source>
        <dbReference type="ARBA" id="ARBA00034808"/>
    </source>
</evidence>
<dbReference type="GO" id="GO:0043138">
    <property type="term" value="F:3'-5' DNA helicase activity"/>
    <property type="evidence" value="ECO:0007669"/>
    <property type="project" value="UniProtKB-EC"/>
</dbReference>
<dbReference type="PANTHER" id="PTHR11070:SF3">
    <property type="entry name" value="DNA 3'-5' HELICASE"/>
    <property type="match status" value="1"/>
</dbReference>
<dbReference type="GO" id="GO:0005829">
    <property type="term" value="C:cytosol"/>
    <property type="evidence" value="ECO:0007669"/>
    <property type="project" value="TreeGrafter"/>
</dbReference>
<protein>
    <recommendedName>
        <fullName evidence="8">DNA 3'-5' helicase</fullName>
        <ecNumber evidence="8">5.6.2.4</ecNumber>
    </recommendedName>
</protein>
<proteinExistence type="inferred from homology"/>
<keyword evidence="5" id="KW-0067">ATP-binding</keyword>
<gene>
    <name evidence="12" type="ORF">MNBD_IGNAVI01-1939</name>
</gene>
<dbReference type="InterPro" id="IPR000212">
    <property type="entry name" value="DNA_helicase_UvrD/REP"/>
</dbReference>
<keyword evidence="3" id="KW-0378">Hydrolase</keyword>
<name>A0A3B1BL82_9ZZZZ</name>
<accession>A0A3B1BL82</accession>
<dbReference type="Gene3D" id="1.10.486.10">
    <property type="entry name" value="PCRA, domain 4"/>
    <property type="match status" value="1"/>
</dbReference>
<evidence type="ECO:0000256" key="5">
    <source>
        <dbReference type="ARBA" id="ARBA00022840"/>
    </source>
</evidence>
<comment type="catalytic activity">
    <reaction evidence="7">
        <text>Couples ATP hydrolysis with the unwinding of duplex DNA by translocating in the 3'-5' direction.</text>
        <dbReference type="EC" id="5.6.2.4"/>
    </reaction>
</comment>
<dbReference type="Gene3D" id="1.10.10.160">
    <property type="match status" value="1"/>
</dbReference>
<evidence type="ECO:0000259" key="11">
    <source>
        <dbReference type="PROSITE" id="PS51217"/>
    </source>
</evidence>
<evidence type="ECO:0000313" key="12">
    <source>
        <dbReference type="EMBL" id="VAX15301.1"/>
    </source>
</evidence>
<dbReference type="InterPro" id="IPR027417">
    <property type="entry name" value="P-loop_NTPase"/>
</dbReference>
<sequence>MAKKYTLKRINKTGIQKPTIDEARFSINYQHELNHAQFEAASAVEGNYLVIAGAGTGKTRTLVYRVARLIELGYDPKSILLLTFTRKAAREMMSRAAQLLDSRCSRINGGTFHSFANLTLRRYAKSIDLDSSFTILDQGDSEDVINLIRGQLDLAKLKKRFPNKKTILRILSLSVNTSRTVGNILDSEYPHFAQYSDKIKQIKELYEKYKRNNGLLDYDDLLIYLLEFLTHKSDAAKRLLSNIKFVMVDEYQDTNKLQADIVKALSSFNNNVMVVGDDSQSIYSFRGASFKNIINFPSLFPGSKLIMLEENYRSTHEILNFANHIIDFAVEKYPKELYTRIKDGELPAIISADNENMQSRFIVDRVLELREEGIPLNEIAVLFRSSYHSFDLEIELNKANVPFIKFGGMKFVETAHVKDVLAFLRISMNPRDFVSWYRVLLLHEGIGPKRAQLIMDELASIDLKNVDLTNSITNSKFHSKIEGLLEIIQNLNKSYKLPADKIELILSYYNPLFKSKYDDFNKRKKDLDALINISSNYDSTETFLSDMALEPPRDSVIDVNEEDKEEEYLTLTTIHSAKGLEWHTVFIMHAMEGFFPNSMAYDSIDSLEEERRLMYVAVTRAKQNLFLSYPMNIFDRMSGYTLAKPSRFIAEVDEDLAEEWTIDEEL</sequence>
<evidence type="ECO:0000256" key="4">
    <source>
        <dbReference type="ARBA" id="ARBA00022806"/>
    </source>
</evidence>
<dbReference type="CDD" id="cd18807">
    <property type="entry name" value="SF1_C_UvrD"/>
    <property type="match status" value="1"/>
</dbReference>
<dbReference type="PROSITE" id="PS51198">
    <property type="entry name" value="UVRD_HELICASE_ATP_BIND"/>
    <property type="match status" value="1"/>
</dbReference>
<dbReference type="CDD" id="cd17932">
    <property type="entry name" value="DEXQc_UvrD"/>
    <property type="match status" value="1"/>
</dbReference>
<dbReference type="InterPro" id="IPR014017">
    <property type="entry name" value="DNA_helicase_UvrD-like_C"/>
</dbReference>
<dbReference type="AlphaFoldDB" id="A0A3B1BL82"/>
<evidence type="ECO:0000256" key="3">
    <source>
        <dbReference type="ARBA" id="ARBA00022801"/>
    </source>
</evidence>
<reference evidence="12" key="1">
    <citation type="submission" date="2018-06" db="EMBL/GenBank/DDBJ databases">
        <authorList>
            <person name="Zhirakovskaya E."/>
        </authorList>
    </citation>
    <scope>NUCLEOTIDE SEQUENCE</scope>
</reference>
<evidence type="ECO:0000256" key="2">
    <source>
        <dbReference type="ARBA" id="ARBA00022741"/>
    </source>
</evidence>